<protein>
    <submittedName>
        <fullName evidence="1">Uncharacterized protein</fullName>
    </submittedName>
</protein>
<evidence type="ECO:0000313" key="2">
    <source>
        <dbReference type="Proteomes" id="UP001157138"/>
    </source>
</evidence>
<reference evidence="2" key="1">
    <citation type="journal article" date="2019" name="Int. J. Syst. Evol. Microbiol.">
        <title>The Global Catalogue of Microorganisms (GCM) 10K type strain sequencing project: providing services to taxonomists for standard genome sequencing and annotation.</title>
        <authorList>
            <consortium name="The Broad Institute Genomics Platform"/>
            <consortium name="The Broad Institute Genome Sequencing Center for Infectious Disease"/>
            <person name="Wu L."/>
            <person name="Ma J."/>
        </authorList>
    </citation>
    <scope>NUCLEOTIDE SEQUENCE [LARGE SCALE GENOMIC DNA]</scope>
    <source>
        <strain evidence="2">NBRC 108723</strain>
    </source>
</reference>
<name>A0ABQ6ET84_9VIBR</name>
<evidence type="ECO:0000313" key="1">
    <source>
        <dbReference type="EMBL" id="GLT16363.1"/>
    </source>
</evidence>
<sequence length="55" mass="6714">MDKRKRAVITGKRLERVFPKSYLFTNKKPDKFDHRVEESLKTDVELTEFYAKYLF</sequence>
<dbReference type="EMBL" id="BSPW01000004">
    <property type="protein sequence ID" value="GLT16363.1"/>
    <property type="molecule type" value="Genomic_DNA"/>
</dbReference>
<keyword evidence="2" id="KW-1185">Reference proteome</keyword>
<accession>A0ABQ6ET84</accession>
<dbReference type="RefSeq" id="WP_284190291.1">
    <property type="nucleotide sequence ID" value="NZ_BSPW01000004.1"/>
</dbReference>
<proteinExistence type="predicted"/>
<gene>
    <name evidence="1" type="ORF">GCM10007938_01390</name>
</gene>
<organism evidence="1 2">
    <name type="scientific">Vibrio zhanjiangensis</name>
    <dbReference type="NCBI Taxonomy" id="1046128"/>
    <lineage>
        <taxon>Bacteria</taxon>
        <taxon>Pseudomonadati</taxon>
        <taxon>Pseudomonadota</taxon>
        <taxon>Gammaproteobacteria</taxon>
        <taxon>Vibrionales</taxon>
        <taxon>Vibrionaceae</taxon>
        <taxon>Vibrio</taxon>
    </lineage>
</organism>
<comment type="caution">
    <text evidence="1">The sequence shown here is derived from an EMBL/GenBank/DDBJ whole genome shotgun (WGS) entry which is preliminary data.</text>
</comment>
<dbReference type="Proteomes" id="UP001157138">
    <property type="component" value="Unassembled WGS sequence"/>
</dbReference>